<dbReference type="EMBL" id="CP028907">
    <property type="protein sequence ID" value="AWB09189.1"/>
    <property type="molecule type" value="Genomic_DNA"/>
</dbReference>
<geneLocation type="plasmid" evidence="3 4">
    <name>pYZ6</name>
</geneLocation>
<dbReference type="PRINTS" id="PR00080">
    <property type="entry name" value="SDRFAMILY"/>
</dbReference>
<dbReference type="AlphaFoldDB" id="A0A2R4VXP0"/>
<keyword evidence="2 3" id="KW-0560">Oxidoreductase</keyword>
<dbReference type="FunFam" id="3.40.50.720:FF:000084">
    <property type="entry name" value="Short-chain dehydrogenase reductase"/>
    <property type="match status" value="1"/>
</dbReference>
<accession>A0A2R4VXP0</accession>
<organism evidence="3 4">
    <name type="scientific">Azospirillum humicireducens</name>
    <dbReference type="NCBI Taxonomy" id="1226968"/>
    <lineage>
        <taxon>Bacteria</taxon>
        <taxon>Pseudomonadati</taxon>
        <taxon>Pseudomonadota</taxon>
        <taxon>Alphaproteobacteria</taxon>
        <taxon>Rhodospirillales</taxon>
        <taxon>Azospirillaceae</taxon>
        <taxon>Azospirillum</taxon>
    </lineage>
</organism>
<dbReference type="PANTHER" id="PTHR43669">
    <property type="entry name" value="5-KETO-D-GLUCONATE 5-REDUCTASE"/>
    <property type="match status" value="1"/>
</dbReference>
<keyword evidence="4" id="KW-1185">Reference proteome</keyword>
<protein>
    <submittedName>
        <fullName evidence="3">Gluconate 5-dehydrogenase</fullName>
        <ecNumber evidence="3">1.1.1.69</ecNumber>
    </submittedName>
</protein>
<dbReference type="RefSeq" id="WP_108549430.1">
    <property type="nucleotide sequence ID" value="NZ_CP028907.1"/>
</dbReference>
<dbReference type="EC" id="1.1.1.69" evidence="3"/>
<dbReference type="InterPro" id="IPR002347">
    <property type="entry name" value="SDR_fam"/>
</dbReference>
<reference evidence="3 4" key="1">
    <citation type="submission" date="2018-04" db="EMBL/GenBank/DDBJ databases">
        <title>Complete genome sequence of the nitrogen-fixing bacterium Azospirillum humicireducens type strain SgZ-5.</title>
        <authorList>
            <person name="Yu Z."/>
        </authorList>
    </citation>
    <scope>NUCLEOTIDE SEQUENCE [LARGE SCALE GENOMIC DNA]</scope>
    <source>
        <strain evidence="3 4">SgZ-5</strain>
        <plasmid evidence="3 4">pYZ6</plasmid>
    </source>
</reference>
<dbReference type="SUPFAM" id="SSF51735">
    <property type="entry name" value="NAD(P)-binding Rossmann-fold domains"/>
    <property type="match status" value="1"/>
</dbReference>
<sequence>MTTMFDLSGKTALVTGSARGLGNAIAEGLAEAGAAIILSDINPDTLADAAARARDKGYTVHESAFDVTDEDAVAKAFAQFDEQGISVDILVNNAGIQIRSPLVDFPVADFRKVIDTNLTSAFLVGREAGRRMVARRAGKIINIGSLTSEQARVTVAPYAAAKGGIRLLTKSMTAEWAEFNVQINAIGPGYIVTEMNKPLIENAEFDGWVKKRTPARRWGNPTDLVGTAVFLASPASDFVNGQLIFVDGGIMAVY</sequence>
<evidence type="ECO:0000313" key="4">
    <source>
        <dbReference type="Proteomes" id="UP000077405"/>
    </source>
</evidence>
<evidence type="ECO:0000256" key="2">
    <source>
        <dbReference type="ARBA" id="ARBA00023002"/>
    </source>
</evidence>
<evidence type="ECO:0000313" key="3">
    <source>
        <dbReference type="EMBL" id="AWB09189.1"/>
    </source>
</evidence>
<gene>
    <name evidence="3" type="ORF">A6A40_29985</name>
</gene>
<dbReference type="Gene3D" id="3.40.50.720">
    <property type="entry name" value="NAD(P)-binding Rossmann-like Domain"/>
    <property type="match status" value="1"/>
</dbReference>
<dbReference type="OrthoDB" id="286404at2"/>
<dbReference type="GO" id="GO:0008874">
    <property type="term" value="F:gluconate 5-dehydrogenase activity"/>
    <property type="evidence" value="ECO:0007669"/>
    <property type="project" value="UniProtKB-EC"/>
</dbReference>
<comment type="similarity">
    <text evidence="1">Belongs to the short-chain dehydrogenases/reductases (SDR) family.</text>
</comment>
<name>A0A2R4VXP0_9PROT</name>
<keyword evidence="3" id="KW-0614">Plasmid</keyword>
<dbReference type="InterPro" id="IPR036291">
    <property type="entry name" value="NAD(P)-bd_dom_sf"/>
</dbReference>
<dbReference type="PANTHER" id="PTHR43669:SF14">
    <property type="entry name" value="OXIDOREDUCTASE"/>
    <property type="match status" value="1"/>
</dbReference>
<dbReference type="Proteomes" id="UP000077405">
    <property type="component" value="Plasmid pYZ6"/>
</dbReference>
<proteinExistence type="inferred from homology"/>
<dbReference type="KEGG" id="ahu:A6A40_29985"/>
<dbReference type="Pfam" id="PF13561">
    <property type="entry name" value="adh_short_C2"/>
    <property type="match status" value="1"/>
</dbReference>
<dbReference type="PRINTS" id="PR00081">
    <property type="entry name" value="GDHRDH"/>
</dbReference>
<evidence type="ECO:0000256" key="1">
    <source>
        <dbReference type="ARBA" id="ARBA00006484"/>
    </source>
</evidence>